<dbReference type="NCBIfam" id="NF003519">
    <property type="entry name" value="PRK05182.2-5"/>
    <property type="match status" value="1"/>
</dbReference>
<dbReference type="AlphaFoldDB" id="A0A2H9T1W1"/>
<dbReference type="Pfam" id="PF01193">
    <property type="entry name" value="RNA_pol_L"/>
    <property type="match status" value="1"/>
</dbReference>
<dbReference type="NCBIfam" id="TIGR02027">
    <property type="entry name" value="rpoA"/>
    <property type="match status" value="1"/>
</dbReference>
<keyword evidence="4 11" id="KW-0240">DNA-directed RNA polymerase</keyword>
<dbReference type="InterPro" id="IPR011263">
    <property type="entry name" value="DNA-dir_RNA_pol_RpoA/D/Rpb3"/>
</dbReference>
<dbReference type="Gene3D" id="2.170.120.12">
    <property type="entry name" value="DNA-directed RNA polymerase, insert domain"/>
    <property type="match status" value="1"/>
</dbReference>
<dbReference type="GO" id="GO:0046983">
    <property type="term" value="F:protein dimerization activity"/>
    <property type="evidence" value="ECO:0007669"/>
    <property type="project" value="InterPro"/>
</dbReference>
<comment type="domain">
    <text evidence="11">The N-terminal domain is essential for RNAP assembly and basal transcription, whereas the C-terminal domain is involved in interaction with transcriptional regulators and with upstream promoter elements.</text>
</comment>
<comment type="caution">
    <text evidence="13">The sequence shown here is derived from an EMBL/GenBank/DDBJ whole genome shotgun (WGS) entry which is preliminary data.</text>
</comment>
<evidence type="ECO:0000313" key="13">
    <source>
        <dbReference type="EMBL" id="PJE69647.1"/>
    </source>
</evidence>
<sequence>MIPLSLPPKIIQKKQNLAVFEVEGLYPGYGITIGNTLRRILLSSLTGVAVIQAKIKNVQHEFSTIPGVKEDVVMILLNLKKLRFKIFEGDIHQISLKVKGEKEAKGSDFKLPPQVELSNPDCHIATLTDKNAELEIEIQIEKGVGYEPLERRKKKKTEIGTITLDAIYTPIKRVNLKVENMRVGERTDFDRLKLEVETDGTIEPEEALSEACQILIKHFTLFNDEISKGILKEKKALAEKTGKAEKKAPLEATEIKVEDLKISARTLNALSKNNIKTVGGILRKNENSILELEGMGQKGVKEIKRKLKKLGLELKTE</sequence>
<organism evidence="13 14">
    <name type="scientific">Candidatus Staskawiczbacteria bacterium CG10_big_fil_rev_8_21_14_0_10_38_10</name>
    <dbReference type="NCBI Taxonomy" id="1974891"/>
    <lineage>
        <taxon>Bacteria</taxon>
        <taxon>Candidatus Staskawicziibacteriota</taxon>
    </lineage>
</organism>
<dbReference type="SUPFAM" id="SSF47789">
    <property type="entry name" value="C-terminal domain of RNA polymerase alpha subunit"/>
    <property type="match status" value="1"/>
</dbReference>
<evidence type="ECO:0000256" key="3">
    <source>
        <dbReference type="ARBA" id="ARBA00015972"/>
    </source>
</evidence>
<dbReference type="HAMAP" id="MF_00059">
    <property type="entry name" value="RNApol_bact_RpoA"/>
    <property type="match status" value="1"/>
</dbReference>
<dbReference type="FunFam" id="2.170.120.12:FF:000001">
    <property type="entry name" value="DNA-directed RNA polymerase subunit alpha"/>
    <property type="match status" value="1"/>
</dbReference>
<dbReference type="EMBL" id="PFEN01000015">
    <property type="protein sequence ID" value="PJE69647.1"/>
    <property type="molecule type" value="Genomic_DNA"/>
</dbReference>
<proteinExistence type="inferred from homology"/>
<dbReference type="EC" id="2.7.7.6" evidence="2 11"/>
<comment type="subunit">
    <text evidence="11">Homodimer. The RNAP catalytic core consists of 2 alpha, 1 beta, 1 beta' and 1 omega subunit. When a sigma factor is associated with the core the holoenzyme is formed, which can initiate transcription.</text>
</comment>
<evidence type="ECO:0000256" key="10">
    <source>
        <dbReference type="ARBA" id="ARBA00048552"/>
    </source>
</evidence>
<dbReference type="SUPFAM" id="SSF56553">
    <property type="entry name" value="Insert subdomain of RNA polymerase alpha subunit"/>
    <property type="match status" value="1"/>
</dbReference>
<comment type="similarity">
    <text evidence="1 11">Belongs to the RNA polymerase alpha chain family.</text>
</comment>
<feature type="region of interest" description="Alpha C-terminal domain (alpha-CTD)" evidence="11">
    <location>
        <begin position="250"/>
        <end position="317"/>
    </location>
</feature>
<dbReference type="Proteomes" id="UP000236946">
    <property type="component" value="Unassembled WGS sequence"/>
</dbReference>
<evidence type="ECO:0000256" key="1">
    <source>
        <dbReference type="ARBA" id="ARBA00007123"/>
    </source>
</evidence>
<dbReference type="GO" id="GO:0003899">
    <property type="term" value="F:DNA-directed RNA polymerase activity"/>
    <property type="evidence" value="ECO:0007669"/>
    <property type="project" value="UniProtKB-UniRule"/>
</dbReference>
<comment type="catalytic activity">
    <reaction evidence="10 11">
        <text>RNA(n) + a ribonucleoside 5'-triphosphate = RNA(n+1) + diphosphate</text>
        <dbReference type="Rhea" id="RHEA:21248"/>
        <dbReference type="Rhea" id="RHEA-COMP:14527"/>
        <dbReference type="Rhea" id="RHEA-COMP:17342"/>
        <dbReference type="ChEBI" id="CHEBI:33019"/>
        <dbReference type="ChEBI" id="CHEBI:61557"/>
        <dbReference type="ChEBI" id="CHEBI:140395"/>
        <dbReference type="EC" id="2.7.7.6"/>
    </reaction>
</comment>
<dbReference type="InterPro" id="IPR011773">
    <property type="entry name" value="DNA-dir_RpoA"/>
</dbReference>
<evidence type="ECO:0000256" key="5">
    <source>
        <dbReference type="ARBA" id="ARBA00022679"/>
    </source>
</evidence>
<dbReference type="Gene3D" id="3.30.1360.10">
    <property type="entry name" value="RNA polymerase, RBP11-like subunit"/>
    <property type="match status" value="1"/>
</dbReference>
<evidence type="ECO:0000256" key="7">
    <source>
        <dbReference type="ARBA" id="ARBA00023163"/>
    </source>
</evidence>
<gene>
    <name evidence="11" type="primary">rpoA</name>
    <name evidence="13" type="ORF">COU98_00945</name>
</gene>
<protein>
    <recommendedName>
        <fullName evidence="3 11">DNA-directed RNA polymerase subunit alpha</fullName>
        <shortName evidence="11">RNAP subunit alpha</shortName>
        <ecNumber evidence="2 11">2.7.7.6</ecNumber>
    </recommendedName>
    <alternativeName>
        <fullName evidence="9 11">RNA polymerase subunit alpha</fullName>
    </alternativeName>
    <alternativeName>
        <fullName evidence="8 11">Transcriptase subunit alpha</fullName>
    </alternativeName>
</protein>
<dbReference type="InterPro" id="IPR036603">
    <property type="entry name" value="RBP11-like"/>
</dbReference>
<keyword evidence="6 11" id="KW-0548">Nucleotidyltransferase</keyword>
<accession>A0A2H9T1W1</accession>
<evidence type="ECO:0000256" key="8">
    <source>
        <dbReference type="ARBA" id="ARBA00032524"/>
    </source>
</evidence>
<name>A0A2H9T1W1_9BACT</name>
<dbReference type="Pfam" id="PF03118">
    <property type="entry name" value="RNA_pol_A_CTD"/>
    <property type="match status" value="1"/>
</dbReference>
<dbReference type="GO" id="GO:0003677">
    <property type="term" value="F:DNA binding"/>
    <property type="evidence" value="ECO:0007669"/>
    <property type="project" value="UniProtKB-UniRule"/>
</dbReference>
<dbReference type="GO" id="GO:0000428">
    <property type="term" value="C:DNA-directed RNA polymerase complex"/>
    <property type="evidence" value="ECO:0007669"/>
    <property type="project" value="UniProtKB-KW"/>
</dbReference>
<evidence type="ECO:0000256" key="2">
    <source>
        <dbReference type="ARBA" id="ARBA00012418"/>
    </source>
</evidence>
<evidence type="ECO:0000256" key="11">
    <source>
        <dbReference type="HAMAP-Rule" id="MF_00059"/>
    </source>
</evidence>
<evidence type="ECO:0000256" key="6">
    <source>
        <dbReference type="ARBA" id="ARBA00022695"/>
    </source>
</evidence>
<evidence type="ECO:0000313" key="14">
    <source>
        <dbReference type="Proteomes" id="UP000236946"/>
    </source>
</evidence>
<dbReference type="InterPro" id="IPR036643">
    <property type="entry name" value="RNApol_insert_sf"/>
</dbReference>
<dbReference type="InterPro" id="IPR011260">
    <property type="entry name" value="RNAP_asu_C"/>
</dbReference>
<evidence type="ECO:0000259" key="12">
    <source>
        <dbReference type="SMART" id="SM00662"/>
    </source>
</evidence>
<feature type="domain" description="DNA-directed RNA polymerase RpoA/D/Rpb3-type" evidence="12">
    <location>
        <begin position="17"/>
        <end position="225"/>
    </location>
</feature>
<evidence type="ECO:0000256" key="9">
    <source>
        <dbReference type="ARBA" id="ARBA00033070"/>
    </source>
</evidence>
<dbReference type="SUPFAM" id="SSF55257">
    <property type="entry name" value="RBP11-like subunits of RNA polymerase"/>
    <property type="match status" value="1"/>
</dbReference>
<dbReference type="SMART" id="SM00662">
    <property type="entry name" value="RPOLD"/>
    <property type="match status" value="1"/>
</dbReference>
<comment type="function">
    <text evidence="11">DNA-dependent RNA polymerase catalyzes the transcription of DNA into RNA using the four ribonucleoside triphosphates as substrates.</text>
</comment>
<dbReference type="InterPro" id="IPR011262">
    <property type="entry name" value="DNA-dir_RNA_pol_insert"/>
</dbReference>
<keyword evidence="5 11" id="KW-0808">Transferase</keyword>
<feature type="region of interest" description="Alpha N-terminal domain (alpha-NTD)" evidence="11">
    <location>
        <begin position="1"/>
        <end position="225"/>
    </location>
</feature>
<reference evidence="14" key="1">
    <citation type="submission" date="2017-09" db="EMBL/GenBank/DDBJ databases">
        <title>Depth-based differentiation of microbial function through sediment-hosted aquifers and enrichment of novel symbionts in the deep terrestrial subsurface.</title>
        <authorList>
            <person name="Probst A.J."/>
            <person name="Ladd B."/>
            <person name="Jarett J.K."/>
            <person name="Geller-Mcgrath D.E."/>
            <person name="Sieber C.M.K."/>
            <person name="Emerson J.B."/>
            <person name="Anantharaman K."/>
            <person name="Thomas B.C."/>
            <person name="Malmstrom R."/>
            <person name="Stieglmeier M."/>
            <person name="Klingl A."/>
            <person name="Woyke T."/>
            <person name="Ryan C.M."/>
            <person name="Banfield J.F."/>
        </authorList>
    </citation>
    <scope>NUCLEOTIDE SEQUENCE [LARGE SCALE GENOMIC DNA]</scope>
</reference>
<dbReference type="Gene3D" id="1.10.150.20">
    <property type="entry name" value="5' to 3' exonuclease, C-terminal subdomain"/>
    <property type="match status" value="1"/>
</dbReference>
<dbReference type="Pfam" id="PF01000">
    <property type="entry name" value="RNA_pol_A_bac"/>
    <property type="match status" value="1"/>
</dbReference>
<dbReference type="GO" id="GO:0005737">
    <property type="term" value="C:cytoplasm"/>
    <property type="evidence" value="ECO:0007669"/>
    <property type="project" value="UniProtKB-ARBA"/>
</dbReference>
<dbReference type="CDD" id="cd06928">
    <property type="entry name" value="RNAP_alpha_NTD"/>
    <property type="match status" value="1"/>
</dbReference>
<dbReference type="GO" id="GO:0006351">
    <property type="term" value="P:DNA-templated transcription"/>
    <property type="evidence" value="ECO:0007669"/>
    <property type="project" value="UniProtKB-UniRule"/>
</dbReference>
<evidence type="ECO:0000256" key="4">
    <source>
        <dbReference type="ARBA" id="ARBA00022478"/>
    </source>
</evidence>
<keyword evidence="7 11" id="KW-0804">Transcription</keyword>